<gene>
    <name evidence="3" type="ORF">GTK09_11520</name>
</gene>
<reference evidence="3 4" key="1">
    <citation type="submission" date="2020-01" db="EMBL/GenBank/DDBJ databases">
        <title>Jiella pacifica sp. nov.</title>
        <authorList>
            <person name="Xue Z."/>
            <person name="Zhu S."/>
            <person name="Chen J."/>
            <person name="Yang J."/>
        </authorList>
    </citation>
    <scope>NUCLEOTIDE SEQUENCE [LARGE SCALE GENOMIC DNA]</scope>
    <source>
        <strain evidence="3 4">40Bstr34</strain>
    </source>
</reference>
<organism evidence="3 4">
    <name type="scientific">Jiella pacifica</name>
    <dbReference type="NCBI Taxonomy" id="2696469"/>
    <lineage>
        <taxon>Bacteria</taxon>
        <taxon>Pseudomonadati</taxon>
        <taxon>Pseudomonadota</taxon>
        <taxon>Alphaproteobacteria</taxon>
        <taxon>Hyphomicrobiales</taxon>
        <taxon>Aurantimonadaceae</taxon>
        <taxon>Jiella</taxon>
    </lineage>
</organism>
<dbReference type="PROSITE" id="PS51186">
    <property type="entry name" value="GNAT"/>
    <property type="match status" value="1"/>
</dbReference>
<evidence type="ECO:0000313" key="3">
    <source>
        <dbReference type="EMBL" id="NDW05060.1"/>
    </source>
</evidence>
<dbReference type="Pfam" id="PF00583">
    <property type="entry name" value="Acetyltransf_1"/>
    <property type="match status" value="1"/>
</dbReference>
<feature type="domain" description="N-acetyltransferase" evidence="2">
    <location>
        <begin position="30"/>
        <end position="181"/>
    </location>
</feature>
<proteinExistence type="predicted"/>
<dbReference type="PANTHER" id="PTHR13947">
    <property type="entry name" value="GNAT FAMILY N-ACETYLTRANSFERASE"/>
    <property type="match status" value="1"/>
</dbReference>
<dbReference type="InterPro" id="IPR000182">
    <property type="entry name" value="GNAT_dom"/>
</dbReference>
<keyword evidence="4" id="KW-1185">Reference proteome</keyword>
<dbReference type="RefSeq" id="WP_163463314.1">
    <property type="nucleotide sequence ID" value="NZ_JAAAMG010000008.1"/>
</dbReference>
<dbReference type="CDD" id="cd04301">
    <property type="entry name" value="NAT_SF"/>
    <property type="match status" value="1"/>
</dbReference>
<dbReference type="AlphaFoldDB" id="A0A6N9T163"/>
<comment type="caution">
    <text evidence="3">The sequence shown here is derived from an EMBL/GenBank/DDBJ whole genome shotgun (WGS) entry which is preliminary data.</text>
</comment>
<evidence type="ECO:0000259" key="2">
    <source>
        <dbReference type="PROSITE" id="PS51186"/>
    </source>
</evidence>
<sequence>MNSPASVGEAAAIVPFSAQYAGDVRALFVAINRMLAPADRRQTFEAYIARSLEEEIGRIEDYYARAGGLFRLAVAGGTLRGMYGLEPQDAARIELRRMYVAPDFQRRGLARQMLLDAERQSASRGYEKLVLSTSELQQAALGLYSSAGFDLVREEIAETASNKTIGGGIRRFHFEKRLGREPME</sequence>
<evidence type="ECO:0000256" key="1">
    <source>
        <dbReference type="ARBA" id="ARBA00022679"/>
    </source>
</evidence>
<dbReference type="InterPro" id="IPR050769">
    <property type="entry name" value="NAT_camello-type"/>
</dbReference>
<accession>A0A6N9T163</accession>
<dbReference type="SUPFAM" id="SSF55729">
    <property type="entry name" value="Acyl-CoA N-acyltransferases (Nat)"/>
    <property type="match status" value="1"/>
</dbReference>
<evidence type="ECO:0000313" key="4">
    <source>
        <dbReference type="Proteomes" id="UP000469011"/>
    </source>
</evidence>
<dbReference type="GO" id="GO:0008080">
    <property type="term" value="F:N-acetyltransferase activity"/>
    <property type="evidence" value="ECO:0007669"/>
    <property type="project" value="InterPro"/>
</dbReference>
<dbReference type="InterPro" id="IPR016181">
    <property type="entry name" value="Acyl_CoA_acyltransferase"/>
</dbReference>
<dbReference type="EMBL" id="JAAAMG010000008">
    <property type="protein sequence ID" value="NDW05060.1"/>
    <property type="molecule type" value="Genomic_DNA"/>
</dbReference>
<name>A0A6N9T163_9HYPH</name>
<dbReference type="Gene3D" id="3.40.630.30">
    <property type="match status" value="1"/>
</dbReference>
<dbReference type="Proteomes" id="UP000469011">
    <property type="component" value="Unassembled WGS sequence"/>
</dbReference>
<dbReference type="PANTHER" id="PTHR13947:SF37">
    <property type="entry name" value="LD18367P"/>
    <property type="match status" value="1"/>
</dbReference>
<keyword evidence="1 3" id="KW-0808">Transferase</keyword>
<protein>
    <submittedName>
        <fullName evidence="3">GNAT family N-acetyltransferase</fullName>
    </submittedName>
</protein>